<dbReference type="Pfam" id="PF12796">
    <property type="entry name" value="Ank_2"/>
    <property type="match status" value="4"/>
</dbReference>
<dbReference type="PANTHER" id="PTHR24198:SF165">
    <property type="entry name" value="ANKYRIN REPEAT-CONTAINING PROTEIN-RELATED"/>
    <property type="match status" value="1"/>
</dbReference>
<reference evidence="4 5" key="1">
    <citation type="submission" date="2019-06" db="EMBL/GenBank/DDBJ databases">
        <authorList>
            <person name="Broberg M."/>
        </authorList>
    </citation>
    <scope>NUCLEOTIDE SEQUENCE [LARGE SCALE GENOMIC DNA]</scope>
</reference>
<protein>
    <recommendedName>
        <fullName evidence="6">F-box domain-containing protein</fullName>
    </recommendedName>
</protein>
<dbReference type="Gene3D" id="1.25.40.20">
    <property type="entry name" value="Ankyrin repeat-containing domain"/>
    <property type="match status" value="3"/>
</dbReference>
<dbReference type="PROSITE" id="PS50088">
    <property type="entry name" value="ANK_REPEAT"/>
    <property type="match status" value="9"/>
</dbReference>
<keyword evidence="5" id="KW-1185">Reference proteome</keyword>
<feature type="repeat" description="ANK" evidence="3">
    <location>
        <begin position="367"/>
        <end position="400"/>
    </location>
</feature>
<dbReference type="InterPro" id="IPR036770">
    <property type="entry name" value="Ankyrin_rpt-contain_sf"/>
</dbReference>
<gene>
    <name evidence="4" type="ORF">CLO192961_LOCUS360413</name>
</gene>
<feature type="repeat" description="ANK" evidence="3">
    <location>
        <begin position="469"/>
        <end position="501"/>
    </location>
</feature>
<evidence type="ECO:0000313" key="5">
    <source>
        <dbReference type="Proteomes" id="UP000766486"/>
    </source>
</evidence>
<dbReference type="SMART" id="SM00248">
    <property type="entry name" value="ANK"/>
    <property type="match status" value="15"/>
</dbReference>
<feature type="repeat" description="ANK" evidence="3">
    <location>
        <begin position="568"/>
        <end position="600"/>
    </location>
</feature>
<feature type="repeat" description="ANK" evidence="3">
    <location>
        <begin position="151"/>
        <end position="183"/>
    </location>
</feature>
<evidence type="ECO:0008006" key="6">
    <source>
        <dbReference type="Google" id="ProtNLM"/>
    </source>
</evidence>
<dbReference type="Proteomes" id="UP000766486">
    <property type="component" value="Unassembled WGS sequence"/>
</dbReference>
<dbReference type="EMBL" id="CABFNS010000870">
    <property type="protein sequence ID" value="VUC33678.1"/>
    <property type="molecule type" value="Genomic_DNA"/>
</dbReference>
<dbReference type="InterPro" id="IPR002110">
    <property type="entry name" value="Ankyrin_rpt"/>
</dbReference>
<dbReference type="PRINTS" id="PR01415">
    <property type="entry name" value="ANKYRIN"/>
</dbReference>
<keyword evidence="2 3" id="KW-0040">ANK repeat</keyword>
<dbReference type="PROSITE" id="PS50297">
    <property type="entry name" value="ANK_REP_REGION"/>
    <property type="match status" value="7"/>
</dbReference>
<dbReference type="PANTHER" id="PTHR24198">
    <property type="entry name" value="ANKYRIN REPEAT AND PROTEIN KINASE DOMAIN-CONTAINING PROTEIN"/>
    <property type="match status" value="1"/>
</dbReference>
<feature type="repeat" description="ANK" evidence="3">
    <location>
        <begin position="334"/>
        <end position="366"/>
    </location>
</feature>
<organism evidence="4 5">
    <name type="scientific">Bionectria ochroleuca</name>
    <name type="common">Gliocladium roseum</name>
    <dbReference type="NCBI Taxonomy" id="29856"/>
    <lineage>
        <taxon>Eukaryota</taxon>
        <taxon>Fungi</taxon>
        <taxon>Dikarya</taxon>
        <taxon>Ascomycota</taxon>
        <taxon>Pezizomycotina</taxon>
        <taxon>Sordariomycetes</taxon>
        <taxon>Hypocreomycetidae</taxon>
        <taxon>Hypocreales</taxon>
        <taxon>Bionectriaceae</taxon>
        <taxon>Clonostachys</taxon>
    </lineage>
</organism>
<comment type="caution">
    <text evidence="4">The sequence shown here is derived from an EMBL/GenBank/DDBJ whole genome shotgun (WGS) entry which is preliminary data.</text>
</comment>
<accession>A0ABY6UUS8</accession>
<evidence type="ECO:0000313" key="4">
    <source>
        <dbReference type="EMBL" id="VUC33678.1"/>
    </source>
</evidence>
<feature type="repeat" description="ANK" evidence="3">
    <location>
        <begin position="117"/>
        <end position="141"/>
    </location>
</feature>
<feature type="repeat" description="ANK" evidence="3">
    <location>
        <begin position="267"/>
        <end position="300"/>
    </location>
</feature>
<evidence type="ECO:0000256" key="1">
    <source>
        <dbReference type="ARBA" id="ARBA00022737"/>
    </source>
</evidence>
<feature type="repeat" description="ANK" evidence="3">
    <location>
        <begin position="233"/>
        <end position="265"/>
    </location>
</feature>
<dbReference type="SUPFAM" id="SSF48403">
    <property type="entry name" value="Ankyrin repeat"/>
    <property type="match status" value="2"/>
</dbReference>
<name>A0ABY6UUS8_BIOOC</name>
<proteinExistence type="predicted"/>
<evidence type="ECO:0000256" key="3">
    <source>
        <dbReference type="PROSITE-ProRule" id="PRU00023"/>
    </source>
</evidence>
<keyword evidence="1" id="KW-0677">Repeat</keyword>
<sequence>MSLLDLPSEVLSAICEESCLYREELYSISLTCWRLFHISIPYLYRDNFFREDGSAITWAIEENRMATIQRALNSGVDVVLPHHLVLAIELGPDDLFATLWAHKAKYGGFPDLDKQVQSASLLHVATSHGTYDVVKTLLETGKFRLDESDYDKHTPLCIAARHGRHEMVKLFLEHGANAMTEDYGGFTPLSLAAGHNHLRRSRYHYIRTYDEGFLETARLLLQHGVEVEHRDREGRTALYHAAHEGDCQMVELLASYGANPTARVSSSGRTALHTSSLSIGRLDITELLVRLGADATAIDNKGQSALWMTKGAKEPAPVAKLLLDSGARMEADCDGETPLHSAGIVGSPKLVELLVEHGADVNAVNLLGATPYHVAVKHAAPSEVIKFLIEHGADANMTGKIGRHALLYAVRTATTDTIRVVLENMNGADLKFTMAQQDSILHEVIKRGSQEVIDLIIQFGGHKGFLAQDGKGRFHLGAITGDIALMQSVLNRGGSINDRDKLGRTALVVAILVGATVSIDWLLEKGASANARDKERCTPLLHATERKATVLVGTLLKYGARVGQGDIHGQTPLHIASKSGEIQIIRMLLEAGADIWDSDDTGRTPVSLASKFQRRSVLPLFAEKLGKSPRMRRRFEYWASR</sequence>
<feature type="repeat" description="ANK" evidence="3">
    <location>
        <begin position="502"/>
        <end position="534"/>
    </location>
</feature>
<evidence type="ECO:0000256" key="2">
    <source>
        <dbReference type="ARBA" id="ARBA00023043"/>
    </source>
</evidence>